<proteinExistence type="predicted"/>
<evidence type="ECO:0000313" key="4">
    <source>
        <dbReference type="Proteomes" id="UP000002762"/>
    </source>
</evidence>
<evidence type="ECO:0000256" key="1">
    <source>
        <dbReference type="ARBA" id="ARBA00022741"/>
    </source>
</evidence>
<dbReference type="InterPro" id="IPR050173">
    <property type="entry name" value="ABC_transporter_C-like"/>
</dbReference>
<dbReference type="HOGENOM" id="CLU_1758480_0_0_1"/>
<reference evidence="3 4" key="1">
    <citation type="journal article" date="2012" name="Sci. Rep.">
        <title>Genomic perspectives on the evolution of fungal entomopathogenicity in Beauveria bassiana.</title>
        <authorList>
            <person name="Xiao G."/>
            <person name="Ying S.H."/>
            <person name="Zheng P."/>
            <person name="Wang Z.L."/>
            <person name="Zhang S."/>
            <person name="Xie X.Q."/>
            <person name="Shang Y."/>
            <person name="St Leger R.J."/>
            <person name="Zhao G.P."/>
            <person name="Wang C."/>
            <person name="Feng M.G."/>
        </authorList>
    </citation>
    <scope>NUCLEOTIDE SEQUENCE [LARGE SCALE GENOMIC DNA]</scope>
    <source>
        <strain evidence="3 4">ARSEF 2860</strain>
    </source>
</reference>
<keyword evidence="4" id="KW-1185">Reference proteome</keyword>
<dbReference type="GO" id="GO:0016020">
    <property type="term" value="C:membrane"/>
    <property type="evidence" value="ECO:0007669"/>
    <property type="project" value="TreeGrafter"/>
</dbReference>
<dbReference type="InParanoid" id="J4KLE4"/>
<dbReference type="RefSeq" id="XP_008602302.1">
    <property type="nucleotide sequence ID" value="XM_008604080.1"/>
</dbReference>
<dbReference type="AlphaFoldDB" id="J4KLE4"/>
<dbReference type="PANTHER" id="PTHR24223">
    <property type="entry name" value="ATP-BINDING CASSETTE SUB-FAMILY C"/>
    <property type="match status" value="1"/>
</dbReference>
<accession>J4KLE4</accession>
<dbReference type="GO" id="GO:0042626">
    <property type="term" value="F:ATPase-coupled transmembrane transporter activity"/>
    <property type="evidence" value="ECO:0007669"/>
    <property type="project" value="TreeGrafter"/>
</dbReference>
<protein>
    <submittedName>
        <fullName evidence="3">ABC transporter</fullName>
    </submittedName>
</protein>
<dbReference type="Proteomes" id="UP000002762">
    <property type="component" value="Unassembled WGS sequence"/>
</dbReference>
<evidence type="ECO:0000313" key="3">
    <source>
        <dbReference type="EMBL" id="EJP62059.1"/>
    </source>
</evidence>
<dbReference type="EMBL" id="JH725192">
    <property type="protein sequence ID" value="EJP62059.1"/>
    <property type="molecule type" value="Genomic_DNA"/>
</dbReference>
<dbReference type="SUPFAM" id="SSF52540">
    <property type="entry name" value="P-loop containing nucleoside triphosphate hydrolases"/>
    <property type="match status" value="1"/>
</dbReference>
<evidence type="ECO:0000256" key="2">
    <source>
        <dbReference type="ARBA" id="ARBA00022840"/>
    </source>
</evidence>
<keyword evidence="1" id="KW-0547">Nucleotide-binding</keyword>
<dbReference type="PANTHER" id="PTHR24223:SF404">
    <property type="entry name" value="ABC MULTIDRUG TRANSPORTER (EUROFUNG)-RELATED"/>
    <property type="match status" value="1"/>
</dbReference>
<dbReference type="GO" id="GO:0005524">
    <property type="term" value="F:ATP binding"/>
    <property type="evidence" value="ECO:0007669"/>
    <property type="project" value="UniProtKB-KW"/>
</dbReference>
<gene>
    <name evidence="3" type="ORF">BBA_08983</name>
</gene>
<dbReference type="InterPro" id="IPR027417">
    <property type="entry name" value="P-loop_NTPase"/>
</dbReference>
<dbReference type="Gene3D" id="3.40.50.300">
    <property type="entry name" value="P-loop containing nucleotide triphosphate hydrolases"/>
    <property type="match status" value="1"/>
</dbReference>
<sequence length="148" mass="16482">MDPTGKSSDNDIIRALDRVQLWSIISETDGNLSAQMDVDVWSAGQKQLLCLARAMEHAKDGEGSIDTMMKSDEQVVLTAKTEALMQDTIDEIFQDCIIIAIMHRLTHITRYDEVAVVDEGHLMEHGAPQPFAESRLEARSIRQAEGVN</sequence>
<dbReference type="GeneID" id="19891995"/>
<organism evidence="3 4">
    <name type="scientific">Beauveria bassiana (strain ARSEF 2860)</name>
    <name type="common">White muscardine disease fungus</name>
    <name type="synonym">Tritirachium shiotae</name>
    <dbReference type="NCBI Taxonomy" id="655819"/>
    <lineage>
        <taxon>Eukaryota</taxon>
        <taxon>Fungi</taxon>
        <taxon>Dikarya</taxon>
        <taxon>Ascomycota</taxon>
        <taxon>Pezizomycotina</taxon>
        <taxon>Sordariomycetes</taxon>
        <taxon>Hypocreomycetidae</taxon>
        <taxon>Hypocreales</taxon>
        <taxon>Cordycipitaceae</taxon>
        <taxon>Beauveria</taxon>
    </lineage>
</organism>
<keyword evidence="2" id="KW-0067">ATP-binding</keyword>
<name>J4KLE4_BEAB2</name>
<dbReference type="STRING" id="655819.J4KLE4"/>